<dbReference type="EMBL" id="QRKB01000001">
    <property type="protein sequence ID" value="RHH85195.1"/>
    <property type="molecule type" value="Genomic_DNA"/>
</dbReference>
<dbReference type="RefSeq" id="WP_118141520.1">
    <property type="nucleotide sequence ID" value="NZ_JAQEAK010000013.1"/>
</dbReference>
<organism evidence="4 5">
    <name type="scientific">Segatella copri</name>
    <dbReference type="NCBI Taxonomy" id="165179"/>
    <lineage>
        <taxon>Bacteria</taxon>
        <taxon>Pseudomonadati</taxon>
        <taxon>Bacteroidota</taxon>
        <taxon>Bacteroidia</taxon>
        <taxon>Bacteroidales</taxon>
        <taxon>Prevotellaceae</taxon>
        <taxon>Segatella</taxon>
    </lineage>
</organism>
<evidence type="ECO:0000313" key="3">
    <source>
        <dbReference type="EMBL" id="RHA86828.1"/>
    </source>
</evidence>
<name>A0A3R5YL29_9BACT</name>
<sequence length="152" mass="17394">MKSLTGKYFIVGVRYEKTLEDGTNAKTTEQYVVDALSWSECEAKTTEEMAVYTNGDMEIVTMKKAGFSELFLSEVDSEDKYYDCSINMITIDEKSGKERKTKVRYLVQGDTIEKARKNVDEIMGKTMIDYNITSLKETSIMDVFLHMGKPKE</sequence>
<accession>A0A3R5YL29</accession>
<dbReference type="InterPro" id="IPR027848">
    <property type="entry name" value="DUF4494"/>
</dbReference>
<evidence type="ECO:0000313" key="8">
    <source>
        <dbReference type="Proteomes" id="UP000423156"/>
    </source>
</evidence>
<dbReference type="Pfam" id="PF14902">
    <property type="entry name" value="DUF4494"/>
    <property type="match status" value="1"/>
</dbReference>
<dbReference type="Proteomes" id="UP000423156">
    <property type="component" value="Unassembled WGS sequence"/>
</dbReference>
<reference evidence="5 6" key="1">
    <citation type="submission" date="2018-08" db="EMBL/GenBank/DDBJ databases">
        <title>A genome reference for cultivated species of the human gut microbiota.</title>
        <authorList>
            <person name="Zou Y."/>
            <person name="Xue W."/>
            <person name="Luo G."/>
        </authorList>
    </citation>
    <scope>NUCLEOTIDE SEQUENCE [LARGE SCALE GENOMIC DNA]</scope>
    <source>
        <strain evidence="2 7">AF11-14</strain>
        <strain evidence="4 5">AM16-54</strain>
        <strain evidence="3 6">AM42-23AC</strain>
    </source>
</reference>
<protein>
    <submittedName>
        <fullName evidence="4">DUF4494 domain-containing protein</fullName>
    </submittedName>
</protein>
<evidence type="ECO:0000313" key="4">
    <source>
        <dbReference type="EMBL" id="RHH85195.1"/>
    </source>
</evidence>
<dbReference type="Proteomes" id="UP000286077">
    <property type="component" value="Unassembled WGS sequence"/>
</dbReference>
<dbReference type="EMBL" id="VZBZ01000013">
    <property type="protein sequence ID" value="MQN76655.1"/>
    <property type="molecule type" value="Genomic_DNA"/>
</dbReference>
<dbReference type="AlphaFoldDB" id="A0A3R5YL29"/>
<evidence type="ECO:0000313" key="5">
    <source>
        <dbReference type="Proteomes" id="UP000284548"/>
    </source>
</evidence>
<comment type="caution">
    <text evidence="4">The sequence shown here is derived from an EMBL/GenBank/DDBJ whole genome shotgun (WGS) entry which is preliminary data.</text>
</comment>
<dbReference type="Proteomes" id="UP000284990">
    <property type="component" value="Unassembled WGS sequence"/>
</dbReference>
<reference evidence="1" key="3">
    <citation type="submission" date="2022-12" db="EMBL/GenBank/DDBJ databases">
        <title>Distinct polysaccharide growth profiles of human intestinal Prevotella copri isolates.</title>
        <authorList>
            <person name="Fehlner-Peach H."/>
            <person name="Magnabosco C."/>
            <person name="Raghavan V."/>
            <person name="Scher J.U."/>
            <person name="Tett A."/>
            <person name="Cox L.M."/>
            <person name="Gottsegen C."/>
            <person name="Watters A."/>
            <person name="Wiltshire- Gordon J.D."/>
            <person name="Segata N."/>
            <person name="Bonneau R."/>
            <person name="Littman D.R."/>
        </authorList>
    </citation>
    <scope>NUCLEOTIDE SEQUENCE</scope>
    <source>
        <strain evidence="1">BU41712</strain>
    </source>
</reference>
<dbReference type="Proteomes" id="UP000284548">
    <property type="component" value="Unassembled WGS sequence"/>
</dbReference>
<proteinExistence type="predicted"/>
<reference evidence="8" key="2">
    <citation type="submission" date="2019-09" db="EMBL/GenBank/DDBJ databases">
        <title>Distinct polysaccharide growth profiles of human intestinal Prevotella copri isolates.</title>
        <authorList>
            <person name="Fehlner-Peach H."/>
            <person name="Magnabosco C."/>
            <person name="Raghavan V."/>
            <person name="Scher J.U."/>
            <person name="Tett A."/>
            <person name="Cox L.M."/>
            <person name="Gottsegen C."/>
            <person name="Watters A."/>
            <person name="Wiltshire- Gordon J.D."/>
            <person name="Segata N."/>
            <person name="Bonneau R."/>
            <person name="Littman D.R."/>
        </authorList>
    </citation>
    <scope>NUCLEOTIDE SEQUENCE [LARGE SCALE GENOMIC DNA]</scope>
    <source>
        <strain evidence="8">BU41712</strain>
    </source>
</reference>
<evidence type="ECO:0000313" key="1">
    <source>
        <dbReference type="EMBL" id="MQN76655.1"/>
    </source>
</evidence>
<evidence type="ECO:0000313" key="2">
    <source>
        <dbReference type="EMBL" id="RGW64989.1"/>
    </source>
</evidence>
<dbReference type="EMBL" id="QSAQ01000043">
    <property type="protein sequence ID" value="RGW64989.1"/>
    <property type="molecule type" value="Genomic_DNA"/>
</dbReference>
<evidence type="ECO:0000313" key="6">
    <source>
        <dbReference type="Proteomes" id="UP000284990"/>
    </source>
</evidence>
<dbReference type="EMBL" id="QSFW01000014">
    <property type="protein sequence ID" value="RHA86828.1"/>
    <property type="molecule type" value="Genomic_DNA"/>
</dbReference>
<gene>
    <name evidence="4" type="ORF">DW192_00240</name>
    <name evidence="3" type="ORF">DW916_08160</name>
    <name evidence="2" type="ORF">DWV60_14055</name>
    <name evidence="1" type="ORF">F7D71_01985</name>
</gene>
<evidence type="ECO:0000313" key="7">
    <source>
        <dbReference type="Proteomes" id="UP000286077"/>
    </source>
</evidence>